<sequence>MSYTGFSESGDGHGILTTASSPNEQLVPDVPNPEDTLSPAILELLTPMVSKEDLVEEDYSPAAPEHFSSDYDPAEENTATSMEISPPPTPSHRSYRSHTSSTQFQKTPRKTKTIPSRKRLASPPTAKKPCRDYS</sequence>
<dbReference type="EMBL" id="CAKMRJ010004445">
    <property type="protein sequence ID" value="CAH1438440.1"/>
    <property type="molecule type" value="Genomic_DNA"/>
</dbReference>
<protein>
    <submittedName>
        <fullName evidence="2">Uncharacterized protein</fullName>
    </submittedName>
</protein>
<gene>
    <name evidence="2" type="ORF">LVIROSA_LOCUS24703</name>
</gene>
<dbReference type="Proteomes" id="UP001157418">
    <property type="component" value="Unassembled WGS sequence"/>
</dbReference>
<evidence type="ECO:0000313" key="2">
    <source>
        <dbReference type="EMBL" id="CAH1438440.1"/>
    </source>
</evidence>
<keyword evidence="3" id="KW-1185">Reference proteome</keyword>
<proteinExistence type="predicted"/>
<accession>A0AAU9NKQ7</accession>
<dbReference type="AlphaFoldDB" id="A0AAU9NKQ7"/>
<organism evidence="2 3">
    <name type="scientific">Lactuca virosa</name>
    <dbReference type="NCBI Taxonomy" id="75947"/>
    <lineage>
        <taxon>Eukaryota</taxon>
        <taxon>Viridiplantae</taxon>
        <taxon>Streptophyta</taxon>
        <taxon>Embryophyta</taxon>
        <taxon>Tracheophyta</taxon>
        <taxon>Spermatophyta</taxon>
        <taxon>Magnoliopsida</taxon>
        <taxon>eudicotyledons</taxon>
        <taxon>Gunneridae</taxon>
        <taxon>Pentapetalae</taxon>
        <taxon>asterids</taxon>
        <taxon>campanulids</taxon>
        <taxon>Asterales</taxon>
        <taxon>Asteraceae</taxon>
        <taxon>Cichorioideae</taxon>
        <taxon>Cichorieae</taxon>
        <taxon>Lactucinae</taxon>
        <taxon>Lactuca</taxon>
    </lineage>
</organism>
<feature type="compositionally biased region" description="Basic residues" evidence="1">
    <location>
        <begin position="107"/>
        <end position="120"/>
    </location>
</feature>
<evidence type="ECO:0000313" key="3">
    <source>
        <dbReference type="Proteomes" id="UP001157418"/>
    </source>
</evidence>
<name>A0AAU9NKQ7_9ASTR</name>
<evidence type="ECO:0000256" key="1">
    <source>
        <dbReference type="SAM" id="MobiDB-lite"/>
    </source>
</evidence>
<feature type="region of interest" description="Disordered" evidence="1">
    <location>
        <begin position="1"/>
        <end position="134"/>
    </location>
</feature>
<reference evidence="2 3" key="1">
    <citation type="submission" date="2022-01" db="EMBL/GenBank/DDBJ databases">
        <authorList>
            <person name="Xiong W."/>
            <person name="Schranz E."/>
        </authorList>
    </citation>
    <scope>NUCLEOTIDE SEQUENCE [LARGE SCALE GENOMIC DNA]</scope>
</reference>
<comment type="caution">
    <text evidence="2">The sequence shown here is derived from an EMBL/GenBank/DDBJ whole genome shotgun (WGS) entry which is preliminary data.</text>
</comment>